<dbReference type="AlphaFoldDB" id="A0A8S1L5K0"/>
<dbReference type="OrthoDB" id="287799at2759"/>
<proteinExistence type="predicted"/>
<evidence type="ECO:0000313" key="2">
    <source>
        <dbReference type="Proteomes" id="UP000692954"/>
    </source>
</evidence>
<comment type="caution">
    <text evidence="1">The sequence shown here is derived from an EMBL/GenBank/DDBJ whole genome shotgun (WGS) entry which is preliminary data.</text>
</comment>
<organism evidence="1 2">
    <name type="scientific">Paramecium sonneborni</name>
    <dbReference type="NCBI Taxonomy" id="65129"/>
    <lineage>
        <taxon>Eukaryota</taxon>
        <taxon>Sar</taxon>
        <taxon>Alveolata</taxon>
        <taxon>Ciliophora</taxon>
        <taxon>Intramacronucleata</taxon>
        <taxon>Oligohymenophorea</taxon>
        <taxon>Peniculida</taxon>
        <taxon>Parameciidae</taxon>
        <taxon>Paramecium</taxon>
    </lineage>
</organism>
<name>A0A8S1L5K0_9CILI</name>
<evidence type="ECO:0000313" key="1">
    <source>
        <dbReference type="EMBL" id="CAD8061495.1"/>
    </source>
</evidence>
<protein>
    <submittedName>
        <fullName evidence="1">Uncharacterized protein</fullName>
    </submittedName>
</protein>
<sequence length="182" mass="21748">MDYQKNELYETALFRKFKESLEKEKELQIYNNTHIDKFYKAMPCTIRPRKIENSPIIIAQMLSKNIVFREQFSQMEIQESDRSRVFSRIQTPSKNDDRQNFMRSLVYSRREKQRSSSVKSDVFDLANIQLNQNINDLPKKLRTSKCKRAQLYFCSHLRDRIKSPRLGITIPQYLASKIKSIK</sequence>
<dbReference type="Proteomes" id="UP000692954">
    <property type="component" value="Unassembled WGS sequence"/>
</dbReference>
<dbReference type="EMBL" id="CAJJDN010000015">
    <property type="protein sequence ID" value="CAD8061495.1"/>
    <property type="molecule type" value="Genomic_DNA"/>
</dbReference>
<keyword evidence="2" id="KW-1185">Reference proteome</keyword>
<accession>A0A8S1L5K0</accession>
<gene>
    <name evidence="1" type="ORF">PSON_ATCC_30995.1.T0150344</name>
</gene>
<reference evidence="1" key="1">
    <citation type="submission" date="2021-01" db="EMBL/GenBank/DDBJ databases">
        <authorList>
            <consortium name="Genoscope - CEA"/>
            <person name="William W."/>
        </authorList>
    </citation>
    <scope>NUCLEOTIDE SEQUENCE</scope>
</reference>